<sequence>MTAARADRKRVAAETPSTAERTATRRSRRRGVPVPYDFRRPTKLSRQHARVLEITYEGFCRQWATLLSSTLRTTVQVELDGIQQYSYDEYAASLPMPTVMAVFDPEPLVGAAVLHLDIAFVLSCIERMLGGTGANEQPARQLTDIEAVLARGMVERTLVELASSLVTVTDLKPKLTAIDQNPAFAQAAAATDVMIVSSFHLQVEGATGTATLAMPLDPLSAALTAAELRVASPEELRIRRLMRDRLDDHLENIPVEVSVRMQAAQMRPDEILSLIPGDVLRLPHRAEEPLEVVASGAHVASAVAGSRGAKLACLIVPTPEENVR</sequence>
<dbReference type="EMBL" id="JBGFTU010000017">
    <property type="protein sequence ID" value="MEZ0166039.1"/>
    <property type="molecule type" value="Genomic_DNA"/>
</dbReference>
<dbReference type="SUPFAM" id="SSF103039">
    <property type="entry name" value="CheC-like"/>
    <property type="match status" value="1"/>
</dbReference>
<keyword evidence="6" id="KW-0145">Chemotaxis</keyword>
<accession>A0ABV4H4L1</accession>
<keyword evidence="9" id="KW-0975">Bacterial flagellum</keyword>
<dbReference type="PRINTS" id="PR00955">
    <property type="entry name" value="FLGMOTORFLIM"/>
</dbReference>
<comment type="subcellular location">
    <subcellularLocation>
        <location evidence="1">Bacterial flagellum basal body</location>
    </subcellularLocation>
    <subcellularLocation>
        <location evidence="2">Cell membrane</location>
        <topology evidence="2">Peripheral membrane protein</topology>
    </subcellularLocation>
</comment>
<evidence type="ECO:0000259" key="11">
    <source>
        <dbReference type="Pfam" id="PF01052"/>
    </source>
</evidence>
<keyword evidence="12" id="KW-0282">Flagellum</keyword>
<dbReference type="InterPro" id="IPR001543">
    <property type="entry name" value="FliN-like_C"/>
</dbReference>
<evidence type="ECO:0000256" key="4">
    <source>
        <dbReference type="ARBA" id="ARBA00021898"/>
    </source>
</evidence>
<reference evidence="12 13" key="1">
    <citation type="submission" date="2024-07" db="EMBL/GenBank/DDBJ databases">
        <authorList>
            <person name="Thanompreechachai J."/>
            <person name="Duangmal K."/>
        </authorList>
    </citation>
    <scope>NUCLEOTIDE SEQUENCE [LARGE SCALE GENOMIC DNA]</scope>
    <source>
        <strain evidence="12 13">LSe6-4</strain>
    </source>
</reference>
<keyword evidence="12" id="KW-0969">Cilium</keyword>
<keyword evidence="5" id="KW-1003">Cell membrane</keyword>
<dbReference type="Pfam" id="PF02154">
    <property type="entry name" value="FliM"/>
    <property type="match status" value="1"/>
</dbReference>
<organism evidence="12 13">
    <name type="scientific">Kineococcus halophytocola</name>
    <dbReference type="NCBI Taxonomy" id="3234027"/>
    <lineage>
        <taxon>Bacteria</taxon>
        <taxon>Bacillati</taxon>
        <taxon>Actinomycetota</taxon>
        <taxon>Actinomycetes</taxon>
        <taxon>Kineosporiales</taxon>
        <taxon>Kineosporiaceae</taxon>
        <taxon>Kineococcus</taxon>
    </lineage>
</organism>
<evidence type="ECO:0000256" key="5">
    <source>
        <dbReference type="ARBA" id="ARBA00022475"/>
    </source>
</evidence>
<evidence type="ECO:0000256" key="9">
    <source>
        <dbReference type="ARBA" id="ARBA00023143"/>
    </source>
</evidence>
<dbReference type="PANTHER" id="PTHR30034">
    <property type="entry name" value="FLAGELLAR MOTOR SWITCH PROTEIN FLIM"/>
    <property type="match status" value="1"/>
</dbReference>
<keyword evidence="7" id="KW-0283">Flagellar rotation</keyword>
<keyword evidence="13" id="KW-1185">Reference proteome</keyword>
<feature type="region of interest" description="Disordered" evidence="10">
    <location>
        <begin position="1"/>
        <end position="37"/>
    </location>
</feature>
<evidence type="ECO:0000313" key="13">
    <source>
        <dbReference type="Proteomes" id="UP001565927"/>
    </source>
</evidence>
<evidence type="ECO:0000256" key="1">
    <source>
        <dbReference type="ARBA" id="ARBA00004117"/>
    </source>
</evidence>
<dbReference type="Gene3D" id="2.30.330.10">
    <property type="entry name" value="SpoA-like"/>
    <property type="match status" value="1"/>
</dbReference>
<dbReference type="InterPro" id="IPR036429">
    <property type="entry name" value="SpoA-like_sf"/>
</dbReference>
<protein>
    <recommendedName>
        <fullName evidence="4">Flagellar motor switch protein FliM</fullName>
    </recommendedName>
</protein>
<dbReference type="Proteomes" id="UP001565927">
    <property type="component" value="Unassembled WGS sequence"/>
</dbReference>
<dbReference type="InterPro" id="IPR028976">
    <property type="entry name" value="CheC-like_sf"/>
</dbReference>
<comment type="caution">
    <text evidence="12">The sequence shown here is derived from an EMBL/GenBank/DDBJ whole genome shotgun (WGS) entry which is preliminary data.</text>
</comment>
<feature type="domain" description="Flagellar motor switch protein FliN-like C-terminal" evidence="11">
    <location>
        <begin position="249"/>
        <end position="315"/>
    </location>
</feature>
<gene>
    <name evidence="12" type="ORF">AB2L27_14870</name>
</gene>
<evidence type="ECO:0000256" key="10">
    <source>
        <dbReference type="SAM" id="MobiDB-lite"/>
    </source>
</evidence>
<dbReference type="RefSeq" id="WP_370442262.1">
    <property type="nucleotide sequence ID" value="NZ_JBGFTU010000017.1"/>
</dbReference>
<evidence type="ECO:0000256" key="6">
    <source>
        <dbReference type="ARBA" id="ARBA00022500"/>
    </source>
</evidence>
<evidence type="ECO:0000256" key="2">
    <source>
        <dbReference type="ARBA" id="ARBA00004202"/>
    </source>
</evidence>
<dbReference type="PIRSF" id="PIRSF002888">
    <property type="entry name" value="FliM"/>
    <property type="match status" value="1"/>
</dbReference>
<proteinExistence type="inferred from homology"/>
<dbReference type="PANTHER" id="PTHR30034:SF6">
    <property type="entry name" value="YOP PROTEINS TRANSLOCATION PROTEIN Q"/>
    <property type="match status" value="1"/>
</dbReference>
<keyword evidence="12" id="KW-0966">Cell projection</keyword>
<dbReference type="InterPro" id="IPR001689">
    <property type="entry name" value="Flag_FliM"/>
</dbReference>
<dbReference type="Gene3D" id="3.40.1550.10">
    <property type="entry name" value="CheC-like"/>
    <property type="match status" value="1"/>
</dbReference>
<evidence type="ECO:0000313" key="12">
    <source>
        <dbReference type="EMBL" id="MEZ0166039.1"/>
    </source>
</evidence>
<evidence type="ECO:0000256" key="3">
    <source>
        <dbReference type="ARBA" id="ARBA00011049"/>
    </source>
</evidence>
<evidence type="ECO:0000256" key="8">
    <source>
        <dbReference type="ARBA" id="ARBA00023136"/>
    </source>
</evidence>
<keyword evidence="8" id="KW-0472">Membrane</keyword>
<dbReference type="Pfam" id="PF01052">
    <property type="entry name" value="FliMN_C"/>
    <property type="match status" value="1"/>
</dbReference>
<dbReference type="SUPFAM" id="SSF101801">
    <property type="entry name" value="Surface presentation of antigens (SPOA)"/>
    <property type="match status" value="1"/>
</dbReference>
<evidence type="ECO:0000256" key="7">
    <source>
        <dbReference type="ARBA" id="ARBA00022779"/>
    </source>
</evidence>
<comment type="similarity">
    <text evidence="3">Belongs to the FliM family.</text>
</comment>
<feature type="compositionally biased region" description="Basic and acidic residues" evidence="10">
    <location>
        <begin position="1"/>
        <end position="12"/>
    </location>
</feature>
<dbReference type="CDD" id="cd17908">
    <property type="entry name" value="FliM"/>
    <property type="match status" value="1"/>
</dbReference>
<name>A0ABV4H4L1_9ACTN</name>